<dbReference type="InterPro" id="IPR002048">
    <property type="entry name" value="EF_hand_dom"/>
</dbReference>
<keyword evidence="2 7" id="KW-0479">Metal-binding</keyword>
<dbReference type="Proteomes" id="UP000250572">
    <property type="component" value="Unassembled WGS sequence"/>
</dbReference>
<feature type="binding site" evidence="7">
    <location>
        <position position="290"/>
    </location>
    <ligand>
        <name>Ca(2+)</name>
        <dbReference type="ChEBI" id="CHEBI:29108"/>
        <label>1</label>
    </ligand>
</feature>
<evidence type="ECO:0000313" key="11">
    <source>
        <dbReference type="EMBL" id="PWA19241.1"/>
    </source>
</evidence>
<feature type="binding site" evidence="7">
    <location>
        <position position="247"/>
    </location>
    <ligand>
        <name>Ca(2+)</name>
        <dbReference type="ChEBI" id="CHEBI:29108"/>
        <label>1</label>
    </ligand>
</feature>
<dbReference type="SUPFAM" id="SSF47473">
    <property type="entry name" value="EF-hand"/>
    <property type="match status" value="1"/>
</dbReference>
<feature type="binding site" evidence="7">
    <location>
        <position position="258"/>
    </location>
    <ligand>
        <name>Ca(2+)</name>
        <dbReference type="ChEBI" id="CHEBI:29108"/>
        <label>1</label>
    </ligand>
</feature>
<evidence type="ECO:0000256" key="1">
    <source>
        <dbReference type="ARBA" id="ARBA00009753"/>
    </source>
</evidence>
<dbReference type="STRING" id="33528.ENSGAFP00000029612"/>
<organism evidence="11 12">
    <name type="scientific">Gambusia affinis</name>
    <name type="common">Western mosquitofish</name>
    <name type="synonym">Heterandria affinis</name>
    <dbReference type="NCBI Taxonomy" id="33528"/>
    <lineage>
        <taxon>Eukaryota</taxon>
        <taxon>Metazoa</taxon>
        <taxon>Chordata</taxon>
        <taxon>Craniata</taxon>
        <taxon>Vertebrata</taxon>
        <taxon>Euteleostomi</taxon>
        <taxon>Actinopterygii</taxon>
        <taxon>Neopterygii</taxon>
        <taxon>Teleostei</taxon>
        <taxon>Neoteleostei</taxon>
        <taxon>Acanthomorphata</taxon>
        <taxon>Ovalentaria</taxon>
        <taxon>Atherinomorphae</taxon>
        <taxon>Cyprinodontiformes</taxon>
        <taxon>Poeciliidae</taxon>
        <taxon>Poeciliinae</taxon>
        <taxon>Gambusia</taxon>
    </lineage>
</organism>
<dbReference type="InterPro" id="IPR011992">
    <property type="entry name" value="EF-hand-dom_pair"/>
</dbReference>
<evidence type="ECO:0000256" key="9">
    <source>
        <dbReference type="SAM" id="MobiDB-lite"/>
    </source>
</evidence>
<feature type="binding site" evidence="7">
    <location>
        <position position="251"/>
    </location>
    <ligand>
        <name>Ca(2+)</name>
        <dbReference type="ChEBI" id="CHEBI:29108"/>
        <label>1</label>
    </ligand>
</feature>
<sequence length="320" mass="35443">MVKTSSISCRKASSANWSRIGKDEWLTVCRISKRCTSSAVARFSGESQQNCNTSYLQIFWLADVCTYHTLLALDCSIVITPPWRSATSSGASHRRGCCFWRGNRLRTFVGLPGEGVKLRGSFTENPEAGSCYSLPHQRSWYTESFLNHPMTDAVDTNILQVTQFTSTTTRATSTTNDTIKGRKRDTGKVSPPQRNMAFAGMLSEEDVKAAVQACQAPGTFDFKLFFARVGLTGLSEADRKKVFTVLDQDKSGFIEEEELKLFLQNFCPAARELSVTETKALMAAGDKDSDGKIGIEVITKLNTKWLQVLGVHFSSSPRIK</sequence>
<dbReference type="InterPro" id="IPR018247">
    <property type="entry name" value="EF_Hand_1_Ca_BS"/>
</dbReference>
<keyword evidence="3" id="KW-0677">Repeat</keyword>
<dbReference type="GO" id="GO:0005737">
    <property type="term" value="C:cytoplasm"/>
    <property type="evidence" value="ECO:0007669"/>
    <property type="project" value="TreeGrafter"/>
</dbReference>
<feature type="binding site" evidence="7">
    <location>
        <position position="292"/>
    </location>
    <ligand>
        <name>Ca(2+)</name>
        <dbReference type="ChEBI" id="CHEBI:29108"/>
        <label>1</label>
    </ligand>
</feature>
<protein>
    <recommendedName>
        <fullName evidence="8">Parvalbumin</fullName>
    </recommendedName>
</protein>
<dbReference type="PANTHER" id="PTHR11653">
    <property type="entry name" value="PARVALBUMIN ALPHA"/>
    <property type="match status" value="1"/>
</dbReference>
<feature type="binding site" evidence="7">
    <location>
        <position position="286"/>
    </location>
    <ligand>
        <name>Ca(2+)</name>
        <dbReference type="ChEBI" id="CHEBI:29108"/>
        <label>1</label>
    </ligand>
</feature>
<dbReference type="CDD" id="cd16255">
    <property type="entry name" value="EFh_parvalbumin_beta"/>
    <property type="match status" value="1"/>
</dbReference>
<reference evidence="11 12" key="1">
    <citation type="journal article" date="2018" name="G3 (Bethesda)">
        <title>A High-Quality Reference Genome for the Invasive Mosquitofish Gambusia affinis Using a Chicago Library.</title>
        <authorList>
            <person name="Hoffberg S.L."/>
            <person name="Troendle N.J."/>
            <person name="Glenn T.C."/>
            <person name="Mahmud O."/>
            <person name="Louha S."/>
            <person name="Chalopin D."/>
            <person name="Bennetzen J.L."/>
            <person name="Mauricio R."/>
        </authorList>
    </citation>
    <scope>NUCLEOTIDE SEQUENCE [LARGE SCALE GENOMIC DNA]</scope>
    <source>
        <strain evidence="11">NE01/NJP1002.9</strain>
        <tissue evidence="11">Muscle</tissue>
    </source>
</reference>
<dbReference type="EMBL" id="NHOQ01002164">
    <property type="protein sequence ID" value="PWA19241.1"/>
    <property type="molecule type" value="Genomic_DNA"/>
</dbReference>
<evidence type="ECO:0000256" key="3">
    <source>
        <dbReference type="ARBA" id="ARBA00022737"/>
    </source>
</evidence>
<name>A0A315V786_GAMAF</name>
<dbReference type="PROSITE" id="PS00018">
    <property type="entry name" value="EF_HAND_1"/>
    <property type="match status" value="1"/>
</dbReference>
<comment type="function">
    <text evidence="6 8">In muscle, parvalbumin is thought to be involved in relaxation after contraction. It binds two calcium ions.</text>
</comment>
<dbReference type="PANTHER" id="PTHR11653:SF12">
    <property type="entry name" value="PARVALBUMIN"/>
    <property type="match status" value="1"/>
</dbReference>
<dbReference type="AlphaFoldDB" id="A0A315V786"/>
<evidence type="ECO:0000256" key="6">
    <source>
        <dbReference type="ARBA" id="ARBA00025308"/>
    </source>
</evidence>
<dbReference type="Pfam" id="PF13499">
    <property type="entry name" value="EF-hand_7"/>
    <property type="match status" value="1"/>
</dbReference>
<accession>A0A315V786</accession>
<evidence type="ECO:0000256" key="4">
    <source>
        <dbReference type="ARBA" id="ARBA00022837"/>
    </source>
</evidence>
<comment type="similarity">
    <text evidence="1 8">Belongs to the parvalbumin family.</text>
</comment>
<feature type="binding site" evidence="7">
    <location>
        <position position="288"/>
    </location>
    <ligand>
        <name>Ca(2+)</name>
        <dbReference type="ChEBI" id="CHEBI:29108"/>
        <label>1</label>
    </ligand>
</feature>
<gene>
    <name evidence="11" type="ORF">CCH79_00014604</name>
</gene>
<feature type="domain" description="EF-hand" evidence="10">
    <location>
        <begin position="234"/>
        <end position="269"/>
    </location>
</feature>
<keyword evidence="4 7" id="KW-0106">Calcium</keyword>
<dbReference type="PROSITE" id="PS50222">
    <property type="entry name" value="EF_HAND_2"/>
    <property type="match status" value="1"/>
</dbReference>
<keyword evidence="12" id="KW-1185">Reference proteome</keyword>
<dbReference type="Gene3D" id="1.10.238.10">
    <property type="entry name" value="EF-hand"/>
    <property type="match status" value="1"/>
</dbReference>
<dbReference type="FunFam" id="1.10.238.10:FF:000060">
    <property type="entry name" value="Parvalbumin, thymic"/>
    <property type="match status" value="1"/>
</dbReference>
<dbReference type="InterPro" id="IPR008080">
    <property type="entry name" value="Parvalbumin"/>
</dbReference>
<comment type="caution">
    <text evidence="11">The sequence shown here is derived from an EMBL/GenBank/DDBJ whole genome shotgun (WGS) entry which is preliminary data.</text>
</comment>
<keyword evidence="5" id="KW-0514">Muscle protein</keyword>
<evidence type="ECO:0000256" key="2">
    <source>
        <dbReference type="ARBA" id="ARBA00022723"/>
    </source>
</evidence>
<dbReference type="PRINTS" id="PR01697">
    <property type="entry name" value="PARVALBUMIN"/>
</dbReference>
<evidence type="ECO:0000256" key="5">
    <source>
        <dbReference type="ARBA" id="ARBA00023179"/>
    </source>
</evidence>
<evidence type="ECO:0000259" key="10">
    <source>
        <dbReference type="PROSITE" id="PS50222"/>
    </source>
</evidence>
<evidence type="ECO:0000256" key="7">
    <source>
        <dbReference type="PIRSR" id="PIRSR608080-1"/>
    </source>
</evidence>
<feature type="binding site" evidence="7">
    <location>
        <position position="253"/>
    </location>
    <ligand>
        <name>Ca(2+)</name>
        <dbReference type="ChEBI" id="CHEBI:29108"/>
        <label>1</label>
    </ligand>
</feature>
<proteinExistence type="inferred from homology"/>
<feature type="region of interest" description="Disordered" evidence="9">
    <location>
        <begin position="170"/>
        <end position="191"/>
    </location>
</feature>
<dbReference type="GO" id="GO:0005509">
    <property type="term" value="F:calcium ion binding"/>
    <property type="evidence" value="ECO:0007669"/>
    <property type="project" value="UniProtKB-UniRule"/>
</dbReference>
<evidence type="ECO:0000256" key="8">
    <source>
        <dbReference type="RuleBase" id="RU368048"/>
    </source>
</evidence>
<evidence type="ECO:0000313" key="12">
    <source>
        <dbReference type="Proteomes" id="UP000250572"/>
    </source>
</evidence>
<feature type="binding site" evidence="7">
    <location>
        <position position="249"/>
    </location>
    <ligand>
        <name>Ca(2+)</name>
        <dbReference type="ChEBI" id="CHEBI:29108"/>
        <label>1</label>
    </ligand>
</feature>